<dbReference type="STRING" id="1314781.A0A165GF53"/>
<dbReference type="Pfam" id="PF14617">
    <property type="entry name" value="CMS1"/>
    <property type="match status" value="1"/>
</dbReference>
<reference evidence="1 2" key="1">
    <citation type="journal article" date="2016" name="Mol. Biol. Evol.">
        <title>Comparative Genomics of Early-Diverging Mushroom-Forming Fungi Provides Insights into the Origins of Lignocellulose Decay Capabilities.</title>
        <authorList>
            <person name="Nagy L.G."/>
            <person name="Riley R."/>
            <person name="Tritt A."/>
            <person name="Adam C."/>
            <person name="Daum C."/>
            <person name="Floudas D."/>
            <person name="Sun H."/>
            <person name="Yadav J.S."/>
            <person name="Pangilinan J."/>
            <person name="Larsson K.H."/>
            <person name="Matsuura K."/>
            <person name="Barry K."/>
            <person name="Labutti K."/>
            <person name="Kuo R."/>
            <person name="Ohm R.A."/>
            <person name="Bhattacharya S.S."/>
            <person name="Shirouzu T."/>
            <person name="Yoshinaga Y."/>
            <person name="Martin F.M."/>
            <person name="Grigoriev I.V."/>
            <person name="Hibbett D.S."/>
        </authorList>
    </citation>
    <scope>NUCLEOTIDE SEQUENCE [LARGE SCALE GENOMIC DNA]</scope>
    <source>
        <strain evidence="1 2">HHB12029</strain>
    </source>
</reference>
<organism evidence="1 2">
    <name type="scientific">Exidia glandulosa HHB12029</name>
    <dbReference type="NCBI Taxonomy" id="1314781"/>
    <lineage>
        <taxon>Eukaryota</taxon>
        <taxon>Fungi</taxon>
        <taxon>Dikarya</taxon>
        <taxon>Basidiomycota</taxon>
        <taxon>Agaricomycotina</taxon>
        <taxon>Agaricomycetes</taxon>
        <taxon>Auriculariales</taxon>
        <taxon>Exidiaceae</taxon>
        <taxon>Exidia</taxon>
    </lineage>
</organism>
<accession>A0A165GF53</accession>
<dbReference type="PANTHER" id="PTHR24030">
    <property type="entry name" value="PROTEIN CMSS1"/>
    <property type="match status" value="1"/>
</dbReference>
<dbReference type="GO" id="GO:0005634">
    <property type="term" value="C:nucleus"/>
    <property type="evidence" value="ECO:0007669"/>
    <property type="project" value="TreeGrafter"/>
</dbReference>
<evidence type="ECO:0000313" key="2">
    <source>
        <dbReference type="Proteomes" id="UP000077266"/>
    </source>
</evidence>
<sequence length="220" mass="24464">MEESAAQSVPHTAFASQSPAVLAKYVATIQAKAFDTASAIELDDLRLPETCIEDTSNFLDERSLENLTSFIDTALPQLKTRFGQKSKDNGAPTLLFFTAAALRGADVIRELKKLRTDKSGQVAKLFAKHFKVEEHISYLRRTKVVAAVGTPGRIGKLLEAEGCLRLEALSHIIIDFTYQDSKKRNLFDIPETRQDLFKSVLANERLKPLLQSGKVKLVLF</sequence>
<dbReference type="InterPro" id="IPR032704">
    <property type="entry name" value="Cms1"/>
</dbReference>
<dbReference type="GO" id="GO:0030686">
    <property type="term" value="C:90S preribosome"/>
    <property type="evidence" value="ECO:0007669"/>
    <property type="project" value="TreeGrafter"/>
</dbReference>
<dbReference type="Proteomes" id="UP000077266">
    <property type="component" value="Unassembled WGS sequence"/>
</dbReference>
<dbReference type="InParanoid" id="A0A165GF53"/>
<gene>
    <name evidence="1" type="ORF">EXIGLDRAFT_121049</name>
</gene>
<keyword evidence="2" id="KW-1185">Reference proteome</keyword>
<dbReference type="AlphaFoldDB" id="A0A165GF53"/>
<evidence type="ECO:0008006" key="3">
    <source>
        <dbReference type="Google" id="ProtNLM"/>
    </source>
</evidence>
<proteinExistence type="predicted"/>
<dbReference type="EMBL" id="KV426049">
    <property type="protein sequence ID" value="KZV90428.1"/>
    <property type="molecule type" value="Genomic_DNA"/>
</dbReference>
<dbReference type="FunCoup" id="A0A165GF53">
    <property type="interactions" value="123"/>
</dbReference>
<dbReference type="OrthoDB" id="1929311at2759"/>
<name>A0A165GF53_EXIGL</name>
<protein>
    <recommendedName>
        <fullName evidence="3">Protein CMS1</fullName>
    </recommendedName>
</protein>
<dbReference type="PANTHER" id="PTHR24030:SF0">
    <property type="entry name" value="PROTEIN CMSS1"/>
    <property type="match status" value="1"/>
</dbReference>
<evidence type="ECO:0000313" key="1">
    <source>
        <dbReference type="EMBL" id="KZV90428.1"/>
    </source>
</evidence>